<protein>
    <submittedName>
        <fullName evidence="1">Uncharacterized protein</fullName>
    </submittedName>
</protein>
<dbReference type="RefSeq" id="WP_262567497.1">
    <property type="nucleotide sequence ID" value="NZ_JAPFCC010000001.1"/>
</dbReference>
<organism evidence="1 2">
    <name type="scientific">Endozoicomonas gorgoniicola</name>
    <dbReference type="NCBI Taxonomy" id="1234144"/>
    <lineage>
        <taxon>Bacteria</taxon>
        <taxon>Pseudomonadati</taxon>
        <taxon>Pseudomonadota</taxon>
        <taxon>Gammaproteobacteria</taxon>
        <taxon>Oceanospirillales</taxon>
        <taxon>Endozoicomonadaceae</taxon>
        <taxon>Endozoicomonas</taxon>
    </lineage>
</organism>
<dbReference type="EMBL" id="JAPFCC010000001">
    <property type="protein sequence ID" value="MCW7552544.1"/>
    <property type="molecule type" value="Genomic_DNA"/>
</dbReference>
<sequence>MPFTACCDSLKQLRGNYSPLFWFSLVLSLFTSTKTASSENLNNVANAVAGVYVFFDMMDDVSNRYAPPELVQSTEIQSEYSLLPEWRNIEMDLGKGSLDELIDSKQFCGAMIYASRYIACLFASENDPGLRTAMAFFFLMPSAYQHNQSFNYEKADLPTILTIYSIKTSSKLLDIDMKASGLSHYSSAVFYVPLVIALWFRHSGMEAGSTPYFWLAVPKIFMSSMLTHLYKGTAEKIPACKSEACRYVTSGIVFLSTGLFLDALKGQDYLPKLDGLSASLTDKIGKLAGYGMADGLTEIAASEISDPFIYYGTSVVLLLSLTRATDFAHNFAHNFAHSAGPYSYVTGSLKRGLTVRTALAAIELKLLVCASLFKFIVSTAIEPQYSYPSPYVQMSELSEKCSTVPVPGIATELHRIVCPSQPSIKSTNELPRSMVAVIVIYMLQKLRGNNN</sequence>
<evidence type="ECO:0000313" key="2">
    <source>
        <dbReference type="Proteomes" id="UP001209854"/>
    </source>
</evidence>
<evidence type="ECO:0000313" key="1">
    <source>
        <dbReference type="EMBL" id="MCW7552544.1"/>
    </source>
</evidence>
<comment type="caution">
    <text evidence="1">The sequence shown here is derived from an EMBL/GenBank/DDBJ whole genome shotgun (WGS) entry which is preliminary data.</text>
</comment>
<gene>
    <name evidence="1" type="ORF">NX722_07760</name>
</gene>
<dbReference type="Proteomes" id="UP001209854">
    <property type="component" value="Unassembled WGS sequence"/>
</dbReference>
<proteinExistence type="predicted"/>
<reference evidence="1 2" key="1">
    <citation type="submission" date="2022-10" db="EMBL/GenBank/DDBJ databases">
        <title>High-quality genome sequences of two octocoral-associated bacteria, Endozoicomonas euniceicola EF212 and Endozoicomonas gorgoniicola PS125.</title>
        <authorList>
            <person name="Chiou Y.-J."/>
            <person name="Chen Y.-H."/>
        </authorList>
    </citation>
    <scope>NUCLEOTIDE SEQUENCE [LARGE SCALE GENOMIC DNA]</scope>
    <source>
        <strain evidence="1 2">PS125</strain>
    </source>
</reference>
<name>A0ABT3MT50_9GAMM</name>
<keyword evidence="2" id="KW-1185">Reference proteome</keyword>
<accession>A0ABT3MT50</accession>